<dbReference type="NCBIfam" id="TIGR03860">
    <property type="entry name" value="FMN_nitrolo"/>
    <property type="match status" value="1"/>
</dbReference>
<keyword evidence="9" id="KW-1185">Reference proteome</keyword>
<feature type="binding site" evidence="6">
    <location>
        <position position="58"/>
    </location>
    <ligand>
        <name>FMN</name>
        <dbReference type="ChEBI" id="CHEBI:58210"/>
    </ligand>
</feature>
<evidence type="ECO:0000313" key="8">
    <source>
        <dbReference type="EMBL" id="MBP0439097.1"/>
    </source>
</evidence>
<dbReference type="InterPro" id="IPR036661">
    <property type="entry name" value="Luciferase-like_sf"/>
</dbReference>
<dbReference type="GO" id="GO:0004497">
    <property type="term" value="F:monooxygenase activity"/>
    <property type="evidence" value="ECO:0007669"/>
    <property type="project" value="UniProtKB-KW"/>
</dbReference>
<proteinExistence type="inferred from homology"/>
<evidence type="ECO:0000256" key="4">
    <source>
        <dbReference type="ARBA" id="ARBA00023033"/>
    </source>
</evidence>
<dbReference type="PANTHER" id="PTHR30011">
    <property type="entry name" value="ALKANESULFONATE MONOOXYGENASE-RELATED"/>
    <property type="match status" value="1"/>
</dbReference>
<reference evidence="8" key="1">
    <citation type="submission" date="2021-03" db="EMBL/GenBank/DDBJ databases">
        <title>Genome sequencing and assembly of Tianweitania sediminis.</title>
        <authorList>
            <person name="Chhetri G."/>
        </authorList>
    </citation>
    <scope>NUCLEOTIDE SEQUENCE</scope>
    <source>
        <strain evidence="8">Z8</strain>
    </source>
</reference>
<dbReference type="PANTHER" id="PTHR30011:SF16">
    <property type="entry name" value="C2H2 FINGER DOMAIN TRANSCRIPTION FACTOR (EUROFUNG)-RELATED"/>
    <property type="match status" value="1"/>
</dbReference>
<evidence type="ECO:0000259" key="7">
    <source>
        <dbReference type="Pfam" id="PF00296"/>
    </source>
</evidence>
<dbReference type="InterPro" id="IPR011251">
    <property type="entry name" value="Luciferase-like_dom"/>
</dbReference>
<gene>
    <name evidence="8" type="ORF">J5Y06_10585</name>
</gene>
<sequence>MAKKRQLSLALSLGNLGYHPACWRHPDVPADGNMRFSHYVEALKLAEQGRFDMMFLADVAATRDLDNPKLARERLHHIVKHEPLTLLAALAAVTEHVGLVATASTTYNHPFDLARKFATIDHISGGRAGWNIVTSFSPDEARNFGYDSLPDGKFRHERAKEFIAVTRGLWDSWAENAFPRDKESGVYLDVAKLNVLNHKGEHFSVRGPLDVARPPQGYPVAVTAGDSAQSQDFAADYADVLYAGQPDLESARAYYAGVKQRLAARGRDPDSLKIMPGVMAFIGETEAEARAKFDEMQRLIDPKAGLGMILPIFGDMSHLPLDEPVPLAAVDGESEYVDFQKHGSAKAKLIARVKEDRLTVRQLYEAIAEGYWHLGMVCTPVQLADMMEEWLTTGAADGFIYLPPFTNGAVKDFVTLVTPELQRRGLLRLDYEGKTLRDNLGLPKVPWHKTAAETGRLAAAG</sequence>
<accession>A0A8J7R0U7</accession>
<name>A0A8J7R0U7_9HYPH</name>
<organism evidence="8 9">
    <name type="scientific">Tianweitania sediminis</name>
    <dbReference type="NCBI Taxonomy" id="1502156"/>
    <lineage>
        <taxon>Bacteria</taxon>
        <taxon>Pseudomonadati</taxon>
        <taxon>Pseudomonadota</taxon>
        <taxon>Alphaproteobacteria</taxon>
        <taxon>Hyphomicrobiales</taxon>
        <taxon>Phyllobacteriaceae</taxon>
        <taxon>Tianweitania</taxon>
    </lineage>
</organism>
<evidence type="ECO:0000256" key="3">
    <source>
        <dbReference type="ARBA" id="ARBA00023002"/>
    </source>
</evidence>
<dbReference type="SUPFAM" id="SSF51679">
    <property type="entry name" value="Bacterial luciferase-like"/>
    <property type="match status" value="1"/>
</dbReference>
<evidence type="ECO:0000256" key="5">
    <source>
        <dbReference type="ARBA" id="ARBA00033748"/>
    </source>
</evidence>
<dbReference type="Pfam" id="PF00296">
    <property type="entry name" value="Bac_luciferase"/>
    <property type="match status" value="1"/>
</dbReference>
<evidence type="ECO:0000256" key="6">
    <source>
        <dbReference type="PIRSR" id="PIRSR000337-1"/>
    </source>
</evidence>
<protein>
    <submittedName>
        <fullName evidence="8">LLM class flavin-dependent oxidoreductase</fullName>
    </submittedName>
</protein>
<dbReference type="Gene3D" id="3.20.20.30">
    <property type="entry name" value="Luciferase-like domain"/>
    <property type="match status" value="1"/>
</dbReference>
<keyword evidence="3" id="KW-0560">Oxidoreductase</keyword>
<dbReference type="CDD" id="cd01095">
    <property type="entry name" value="Nitrilotriacetate_monoxgenase"/>
    <property type="match status" value="1"/>
</dbReference>
<comment type="caution">
    <text evidence="8">The sequence shown here is derived from an EMBL/GenBank/DDBJ whole genome shotgun (WGS) entry which is preliminary data.</text>
</comment>
<dbReference type="PIRSF" id="PIRSF000337">
    <property type="entry name" value="NTA_MOA"/>
    <property type="match status" value="1"/>
</dbReference>
<comment type="similarity">
    <text evidence="5">Belongs to the NtaA/SnaA/DszA monooxygenase family.</text>
</comment>
<evidence type="ECO:0000256" key="1">
    <source>
        <dbReference type="ARBA" id="ARBA00022630"/>
    </source>
</evidence>
<evidence type="ECO:0000256" key="2">
    <source>
        <dbReference type="ARBA" id="ARBA00022643"/>
    </source>
</evidence>
<evidence type="ECO:0000313" key="9">
    <source>
        <dbReference type="Proteomes" id="UP000666240"/>
    </source>
</evidence>
<feature type="binding site" evidence="6">
    <location>
        <position position="102"/>
    </location>
    <ligand>
        <name>FMN</name>
        <dbReference type="ChEBI" id="CHEBI:58210"/>
    </ligand>
</feature>
<keyword evidence="1 6" id="KW-0285">Flavoprotein</keyword>
<dbReference type="InterPro" id="IPR016215">
    <property type="entry name" value="NTA_MOA"/>
</dbReference>
<dbReference type="RefSeq" id="WP_209335141.1">
    <property type="nucleotide sequence ID" value="NZ_JAGIYY010000003.1"/>
</dbReference>
<keyword evidence="2 6" id="KW-0288">FMN</keyword>
<keyword evidence="4" id="KW-0503">Monooxygenase</keyword>
<dbReference type="Proteomes" id="UP000666240">
    <property type="component" value="Unassembled WGS sequence"/>
</dbReference>
<dbReference type="AlphaFoldDB" id="A0A8J7R0U7"/>
<dbReference type="GO" id="GO:0016705">
    <property type="term" value="F:oxidoreductase activity, acting on paired donors, with incorporation or reduction of molecular oxygen"/>
    <property type="evidence" value="ECO:0007669"/>
    <property type="project" value="InterPro"/>
</dbReference>
<feature type="binding site" evidence="6">
    <location>
        <position position="227"/>
    </location>
    <ligand>
        <name>FMN</name>
        <dbReference type="ChEBI" id="CHEBI:58210"/>
    </ligand>
</feature>
<dbReference type="EMBL" id="JAGIYY010000003">
    <property type="protein sequence ID" value="MBP0439097.1"/>
    <property type="molecule type" value="Genomic_DNA"/>
</dbReference>
<dbReference type="InterPro" id="IPR051260">
    <property type="entry name" value="Diverse_substr_monoxygenases"/>
</dbReference>
<feature type="domain" description="Luciferase-like" evidence="7">
    <location>
        <begin position="30"/>
        <end position="298"/>
    </location>
</feature>